<feature type="disulfide bond" evidence="9">
    <location>
        <begin position="40"/>
        <end position="53"/>
    </location>
</feature>
<keyword evidence="6 9" id="KW-1015">Disulfide bond</keyword>
<dbReference type="Pfam" id="PF00020">
    <property type="entry name" value="TNFR_c6"/>
    <property type="match status" value="1"/>
</dbReference>
<dbReference type="GO" id="GO:0005886">
    <property type="term" value="C:plasma membrane"/>
    <property type="evidence" value="ECO:0007669"/>
    <property type="project" value="TreeGrafter"/>
</dbReference>
<dbReference type="GO" id="GO:0009986">
    <property type="term" value="C:cell surface"/>
    <property type="evidence" value="ECO:0007669"/>
    <property type="project" value="TreeGrafter"/>
</dbReference>
<keyword evidence="3" id="KW-0732">Signal</keyword>
<dbReference type="PANTHER" id="PTHR46330:SF16">
    <property type="entry name" value="TUMOR NECROSIS FACTOR RECEPTOR SUPERFAMILY MEMBER 22"/>
    <property type="match status" value="1"/>
</dbReference>
<evidence type="ECO:0000256" key="2">
    <source>
        <dbReference type="ARBA" id="ARBA00022703"/>
    </source>
</evidence>
<dbReference type="GO" id="GO:0006955">
    <property type="term" value="P:immune response"/>
    <property type="evidence" value="ECO:0007669"/>
    <property type="project" value="InterPro"/>
</dbReference>
<dbReference type="SUPFAM" id="SSF57586">
    <property type="entry name" value="TNF receptor-like"/>
    <property type="match status" value="2"/>
</dbReference>
<evidence type="ECO:0000256" key="3">
    <source>
        <dbReference type="ARBA" id="ARBA00022729"/>
    </source>
</evidence>
<comment type="subcellular location">
    <subcellularLocation>
        <location evidence="1">Membrane</location>
    </subcellularLocation>
</comment>
<dbReference type="FunFam" id="2.10.50.10:FF:000004">
    <property type="entry name" value="Tumor necrosis factor receptor superfamily member 6"/>
    <property type="match status" value="1"/>
</dbReference>
<dbReference type="PROSITE" id="PS50050">
    <property type="entry name" value="TNFR_NGFR_2"/>
    <property type="match status" value="1"/>
</dbReference>
<feature type="disulfide bond" evidence="9">
    <location>
        <begin position="43"/>
        <end position="61"/>
    </location>
</feature>
<evidence type="ECO:0000313" key="11">
    <source>
        <dbReference type="EMBL" id="NXP37100.1"/>
    </source>
</evidence>
<name>A0A7L1ZUK2_LEILU</name>
<feature type="non-terminal residue" evidence="11">
    <location>
        <position position="82"/>
    </location>
</feature>
<dbReference type="SMART" id="SM00208">
    <property type="entry name" value="TNFR"/>
    <property type="match status" value="1"/>
</dbReference>
<feature type="repeat" description="TNFR-Cys" evidence="9">
    <location>
        <begin position="20"/>
        <end position="61"/>
    </location>
</feature>
<dbReference type="PANTHER" id="PTHR46330">
    <property type="entry name" value="TUMOR NECROSIS FACTOR RECEPTOR SUPERFAMILY MEMBER 10B"/>
    <property type="match status" value="1"/>
</dbReference>
<evidence type="ECO:0000259" key="10">
    <source>
        <dbReference type="PROSITE" id="PS50050"/>
    </source>
</evidence>
<dbReference type="GO" id="GO:0036462">
    <property type="term" value="P:TRAIL-activated apoptotic signaling pathway"/>
    <property type="evidence" value="ECO:0007669"/>
    <property type="project" value="TreeGrafter"/>
</dbReference>
<evidence type="ECO:0000256" key="9">
    <source>
        <dbReference type="PROSITE-ProRule" id="PRU00206"/>
    </source>
</evidence>
<keyword evidence="7" id="KW-0675">Receptor</keyword>
<dbReference type="Proteomes" id="UP000524007">
    <property type="component" value="Unassembled WGS sequence"/>
</dbReference>
<reference evidence="11 12" key="1">
    <citation type="submission" date="2019-09" db="EMBL/GenBank/DDBJ databases">
        <title>Bird 10,000 Genomes (B10K) Project - Family phase.</title>
        <authorList>
            <person name="Zhang G."/>
        </authorList>
    </citation>
    <scope>NUCLEOTIDE SEQUENCE [LARGE SCALE GENOMIC DNA]</scope>
    <source>
        <strain evidence="11">B10K-DU-002-43</strain>
        <tissue evidence="11">Muscle</tissue>
    </source>
</reference>
<dbReference type="InterPro" id="IPR052491">
    <property type="entry name" value="TNFRSF10"/>
</dbReference>
<dbReference type="EMBL" id="VXBY01001389">
    <property type="protein sequence ID" value="NXP37100.1"/>
    <property type="molecule type" value="Genomic_DNA"/>
</dbReference>
<proteinExistence type="predicted"/>
<dbReference type="Gene3D" id="2.10.50.10">
    <property type="entry name" value="Tumor Necrosis Factor Receptor, subunit A, domain 2"/>
    <property type="match status" value="2"/>
</dbReference>
<dbReference type="InterPro" id="IPR008063">
    <property type="entry name" value="Fas_rcpt"/>
</dbReference>
<organism evidence="11 12">
    <name type="scientific">Leiothrix lutea</name>
    <name type="common">Red-billed leiothrix</name>
    <name type="synonym">Sylvia lutea</name>
    <dbReference type="NCBI Taxonomy" id="36275"/>
    <lineage>
        <taxon>Eukaryota</taxon>
        <taxon>Metazoa</taxon>
        <taxon>Chordata</taxon>
        <taxon>Craniata</taxon>
        <taxon>Vertebrata</taxon>
        <taxon>Euteleostomi</taxon>
        <taxon>Archelosauria</taxon>
        <taxon>Archosauria</taxon>
        <taxon>Dinosauria</taxon>
        <taxon>Saurischia</taxon>
        <taxon>Theropoda</taxon>
        <taxon>Coelurosauria</taxon>
        <taxon>Aves</taxon>
        <taxon>Neognathae</taxon>
        <taxon>Neoaves</taxon>
        <taxon>Telluraves</taxon>
        <taxon>Australaves</taxon>
        <taxon>Passeriformes</taxon>
        <taxon>Sylvioidea</taxon>
        <taxon>Leiothrichidae</taxon>
        <taxon>Leiothrix</taxon>
    </lineage>
</organism>
<evidence type="ECO:0000256" key="1">
    <source>
        <dbReference type="ARBA" id="ARBA00004370"/>
    </source>
</evidence>
<gene>
    <name evidence="11" type="primary">Tnfrsf10c</name>
    <name evidence="11" type="ORF">LEILUT_R03498</name>
</gene>
<keyword evidence="5" id="KW-0472">Membrane</keyword>
<keyword evidence="8" id="KW-0325">Glycoprotein</keyword>
<evidence type="ECO:0000256" key="4">
    <source>
        <dbReference type="ARBA" id="ARBA00022737"/>
    </source>
</evidence>
<keyword evidence="12" id="KW-1185">Reference proteome</keyword>
<dbReference type="InterPro" id="IPR001368">
    <property type="entry name" value="TNFR/NGFR_Cys_rich_reg"/>
</dbReference>
<comment type="caution">
    <text evidence="9">Lacks conserved residue(s) required for the propagation of feature annotation.</text>
</comment>
<dbReference type="PRINTS" id="PR01680">
    <property type="entry name" value="TNFACTORR6"/>
</dbReference>
<keyword evidence="4" id="KW-0677">Repeat</keyword>
<evidence type="ECO:0000256" key="7">
    <source>
        <dbReference type="ARBA" id="ARBA00023170"/>
    </source>
</evidence>
<comment type="caution">
    <text evidence="11">The sequence shown here is derived from an EMBL/GenBank/DDBJ whole genome shotgun (WGS) entry which is preliminary data.</text>
</comment>
<feature type="non-terminal residue" evidence="11">
    <location>
        <position position="1"/>
    </location>
</feature>
<accession>A0A7L1ZUK2</accession>
<evidence type="ECO:0000313" key="12">
    <source>
        <dbReference type="Proteomes" id="UP000524007"/>
    </source>
</evidence>
<feature type="domain" description="TNFR-Cys" evidence="10">
    <location>
        <begin position="20"/>
        <end position="61"/>
    </location>
</feature>
<dbReference type="GO" id="GO:0043065">
    <property type="term" value="P:positive regulation of apoptotic process"/>
    <property type="evidence" value="ECO:0007669"/>
    <property type="project" value="TreeGrafter"/>
</dbReference>
<keyword evidence="2" id="KW-0053">Apoptosis</keyword>
<evidence type="ECO:0000256" key="8">
    <source>
        <dbReference type="ARBA" id="ARBA00023180"/>
    </source>
</evidence>
<protein>
    <submittedName>
        <fullName evidence="11">TR10C factor</fullName>
    </submittedName>
</protein>
<dbReference type="AlphaFoldDB" id="A0A7L1ZUK2"/>
<dbReference type="GO" id="GO:0004888">
    <property type="term" value="F:transmembrane signaling receptor activity"/>
    <property type="evidence" value="ECO:0007669"/>
    <property type="project" value="InterPro"/>
</dbReference>
<evidence type="ECO:0000256" key="6">
    <source>
        <dbReference type="ARBA" id="ARBA00023157"/>
    </source>
</evidence>
<sequence length="82" mass="9297">TGYFVADHCNTSHSRGKCEPCKEGKDFAAHENGLEECSPCRQCREDQITLRPCTLTQDTECQCKEGYSCPDLDCEMCQRNNQ</sequence>
<evidence type="ECO:0000256" key="5">
    <source>
        <dbReference type="ARBA" id="ARBA00023136"/>
    </source>
</evidence>